<feature type="active site" description="Nucleophile" evidence="1">
    <location>
        <position position="183"/>
    </location>
</feature>
<feature type="binding site" evidence="2">
    <location>
        <begin position="211"/>
        <end position="214"/>
    </location>
    <ligand>
        <name>substrate</name>
    </ligand>
</feature>
<accession>A0A0D8HFX4</accession>
<name>A0A0D8HFX4_9ACTN</name>
<evidence type="ECO:0000256" key="2">
    <source>
        <dbReference type="PIRSR" id="PIRSR600246-2"/>
    </source>
</evidence>
<feature type="site" description="Cleavage; by autolysis" evidence="3">
    <location>
        <begin position="182"/>
        <end position="183"/>
    </location>
</feature>
<evidence type="ECO:0000256" key="3">
    <source>
        <dbReference type="PIRSR" id="PIRSR600246-3"/>
    </source>
</evidence>
<dbReference type="Pfam" id="PF01112">
    <property type="entry name" value="Asparaginase_2"/>
    <property type="match status" value="1"/>
</dbReference>
<dbReference type="InterPro" id="IPR000246">
    <property type="entry name" value="Peptidase_T2"/>
</dbReference>
<dbReference type="PATRIC" id="fig|1280514.3.peg.3087"/>
<organism evidence="4 5">
    <name type="scientific">Acidithrix ferrooxidans</name>
    <dbReference type="NCBI Taxonomy" id="1280514"/>
    <lineage>
        <taxon>Bacteria</taxon>
        <taxon>Bacillati</taxon>
        <taxon>Actinomycetota</taxon>
        <taxon>Acidimicrobiia</taxon>
        <taxon>Acidimicrobiales</taxon>
        <taxon>Acidimicrobiaceae</taxon>
        <taxon>Acidithrix</taxon>
    </lineage>
</organism>
<feature type="binding site" evidence="2">
    <location>
        <begin position="234"/>
        <end position="237"/>
    </location>
    <ligand>
        <name>substrate</name>
    </ligand>
</feature>
<protein>
    <submittedName>
        <fullName evidence="4">N(4)-(Beta-N-acetylglucosaminyl)-L-asparaginase</fullName>
        <ecNumber evidence="4">3.5.1.26</ecNumber>
    </submittedName>
</protein>
<dbReference type="Proteomes" id="UP000032360">
    <property type="component" value="Unassembled WGS sequence"/>
</dbReference>
<gene>
    <name evidence="4" type="ORF">AXFE_23410</name>
</gene>
<keyword evidence="5" id="KW-1185">Reference proteome</keyword>
<evidence type="ECO:0000256" key="1">
    <source>
        <dbReference type="PIRSR" id="PIRSR600246-1"/>
    </source>
</evidence>
<dbReference type="SUPFAM" id="SSF56235">
    <property type="entry name" value="N-terminal nucleophile aminohydrolases (Ntn hydrolases)"/>
    <property type="match status" value="1"/>
</dbReference>
<dbReference type="AlphaFoldDB" id="A0A0D8HFX4"/>
<keyword evidence="4" id="KW-0378">Hydrolase</keyword>
<dbReference type="InterPro" id="IPR029055">
    <property type="entry name" value="Ntn_hydrolases_N"/>
</dbReference>
<dbReference type="GO" id="GO:0003948">
    <property type="term" value="F:N4-(beta-N-acetylglucosaminyl)-L-asparaginase activity"/>
    <property type="evidence" value="ECO:0007669"/>
    <property type="project" value="UniProtKB-EC"/>
</dbReference>
<dbReference type="Gene3D" id="3.60.20.30">
    <property type="entry name" value="(Glycosyl)asparaginase"/>
    <property type="match status" value="1"/>
</dbReference>
<dbReference type="CDD" id="cd04513">
    <property type="entry name" value="Glycosylasparaginase"/>
    <property type="match status" value="1"/>
</dbReference>
<dbReference type="PANTHER" id="PTHR10188">
    <property type="entry name" value="L-ASPARAGINASE"/>
    <property type="match status" value="1"/>
</dbReference>
<sequence>MVFVSVRALGAVLWLNEFDSESDMLLVASENGGIGIDAVWDFISNGGDLISTLEQACKVVEDNPNDHSVGSGGLPNLVGEVELDASIMDGTTRQAGAVAGLKGFKNPITVARGVMELLPHVLLVGEGAAKFADEIGALRGELLSDESKRIWSEGVAKVPAEIASDTLARARALTMDPERAVGTVNFLGLDGDSNIASAVSTSGWAWKWPGRAGDTPVFGAGNYCDSRYGAAACTGYGELSIRVSLARTIVSLLARGASPMEAGSEALSDIFNLGEPVENLIMHVVVLDKAGNHAGLSTQPSKFYAWRDESVDSCQITPRIQIVPN</sequence>
<dbReference type="EC" id="3.5.1.26" evidence="4"/>
<dbReference type="GO" id="GO:0005737">
    <property type="term" value="C:cytoplasm"/>
    <property type="evidence" value="ECO:0007669"/>
    <property type="project" value="TreeGrafter"/>
</dbReference>
<dbReference type="EMBL" id="JXYS01000073">
    <property type="protein sequence ID" value="KJF16840.1"/>
    <property type="molecule type" value="Genomic_DNA"/>
</dbReference>
<dbReference type="STRING" id="1280514.AXFE_23410"/>
<dbReference type="PANTHER" id="PTHR10188:SF6">
    <property type="entry name" value="N(4)-(BETA-N-ACETYLGLUCOSAMINYL)-L-ASPARAGINASE"/>
    <property type="match status" value="1"/>
</dbReference>
<evidence type="ECO:0000313" key="4">
    <source>
        <dbReference type="EMBL" id="KJF16840.1"/>
    </source>
</evidence>
<proteinExistence type="predicted"/>
<reference evidence="4 5" key="1">
    <citation type="submission" date="2015-01" db="EMBL/GenBank/DDBJ databases">
        <title>Draft genome of the acidophilic iron oxidizer Acidithrix ferrooxidans strain Py-F3.</title>
        <authorList>
            <person name="Poehlein A."/>
            <person name="Eisen S."/>
            <person name="Schloemann M."/>
            <person name="Johnson B.D."/>
            <person name="Daniel R."/>
            <person name="Muehling M."/>
        </authorList>
    </citation>
    <scope>NUCLEOTIDE SEQUENCE [LARGE SCALE GENOMIC DNA]</scope>
    <source>
        <strain evidence="4 5">Py-F3</strain>
    </source>
</reference>
<comment type="caution">
    <text evidence="4">The sequence shown here is derived from an EMBL/GenBank/DDBJ whole genome shotgun (WGS) entry which is preliminary data.</text>
</comment>
<evidence type="ECO:0000313" key="5">
    <source>
        <dbReference type="Proteomes" id="UP000032360"/>
    </source>
</evidence>